<gene>
    <name evidence="2" type="ORF">LAZ67_13000414</name>
</gene>
<dbReference type="InterPro" id="IPR043151">
    <property type="entry name" value="BAH_sf"/>
</dbReference>
<proteinExistence type="predicted"/>
<name>A0ABY6L3R2_9ARAC</name>
<feature type="domain" description="BAH" evidence="1">
    <location>
        <begin position="88"/>
        <end position="145"/>
    </location>
</feature>
<evidence type="ECO:0000313" key="3">
    <source>
        <dbReference type="Proteomes" id="UP001235939"/>
    </source>
</evidence>
<dbReference type="PROSITE" id="PS51257">
    <property type="entry name" value="PROKAR_LIPOPROTEIN"/>
    <property type="match status" value="1"/>
</dbReference>
<sequence>MKLYEVWSLTNQVTSCPIFISAACLNIIDFVINHRNPGDVVQTQNGNVEAKVTCFYRRKDLSGSLVGLADKHQSALEEEREGSEPLDERELHQLRHRELFLSRQMETLPATHIRGKCCVALLNETEALTAYLKRDVSTFCTLSWIQPHFFASLYNIIPYMHWPKLQINALKNH</sequence>
<dbReference type="Pfam" id="PF01426">
    <property type="entry name" value="BAH"/>
    <property type="match status" value="1"/>
</dbReference>
<dbReference type="PANTHER" id="PTHR10865">
    <property type="entry name" value="METASTASIS-ASSOCIATED PROTEIN AND MESODERM INDUCTION EARLY RESPONSE PROTEIN"/>
    <property type="match status" value="1"/>
</dbReference>
<dbReference type="InterPro" id="IPR001025">
    <property type="entry name" value="BAH_dom"/>
</dbReference>
<keyword evidence="3" id="KW-1185">Reference proteome</keyword>
<dbReference type="InterPro" id="IPR040138">
    <property type="entry name" value="MIER/MTA"/>
</dbReference>
<dbReference type="PANTHER" id="PTHR10865:SF29">
    <property type="entry name" value="METASTASIS ASSOCIATED 1-LIKE, ISOFORM D"/>
    <property type="match status" value="1"/>
</dbReference>
<dbReference type="Proteomes" id="UP001235939">
    <property type="component" value="Chromosome 13"/>
</dbReference>
<dbReference type="EMBL" id="CP092875">
    <property type="protein sequence ID" value="UYV75499.1"/>
    <property type="molecule type" value="Genomic_DNA"/>
</dbReference>
<reference evidence="2 3" key="1">
    <citation type="submission" date="2022-01" db="EMBL/GenBank/DDBJ databases">
        <title>A chromosomal length assembly of Cordylochernes scorpioides.</title>
        <authorList>
            <person name="Zeh D."/>
            <person name="Zeh J."/>
        </authorList>
    </citation>
    <scope>NUCLEOTIDE SEQUENCE [LARGE SCALE GENOMIC DNA]</scope>
    <source>
        <strain evidence="2">IN4F17</strain>
        <tissue evidence="2">Whole Body</tissue>
    </source>
</reference>
<organism evidence="2 3">
    <name type="scientific">Cordylochernes scorpioides</name>
    <dbReference type="NCBI Taxonomy" id="51811"/>
    <lineage>
        <taxon>Eukaryota</taxon>
        <taxon>Metazoa</taxon>
        <taxon>Ecdysozoa</taxon>
        <taxon>Arthropoda</taxon>
        <taxon>Chelicerata</taxon>
        <taxon>Arachnida</taxon>
        <taxon>Pseudoscorpiones</taxon>
        <taxon>Cheliferoidea</taxon>
        <taxon>Chernetidae</taxon>
        <taxon>Cordylochernes</taxon>
    </lineage>
</organism>
<accession>A0ABY6L3R2</accession>
<dbReference type="Gene3D" id="2.30.30.490">
    <property type="match status" value="1"/>
</dbReference>
<evidence type="ECO:0000259" key="1">
    <source>
        <dbReference type="Pfam" id="PF01426"/>
    </source>
</evidence>
<evidence type="ECO:0000313" key="2">
    <source>
        <dbReference type="EMBL" id="UYV75499.1"/>
    </source>
</evidence>
<protein>
    <submittedName>
        <fullName evidence="2">MTA1</fullName>
    </submittedName>
</protein>